<dbReference type="InterPro" id="IPR015424">
    <property type="entry name" value="PyrdxlP-dep_Trfase"/>
</dbReference>
<keyword evidence="10" id="KW-0614">Plasmid</keyword>
<evidence type="ECO:0000256" key="1">
    <source>
        <dbReference type="ARBA" id="ARBA00001933"/>
    </source>
</evidence>
<reference evidence="11" key="1">
    <citation type="submission" date="2016-07" db="EMBL/GenBank/DDBJ databases">
        <title>Phaeobacter portensis sp. nov., a tropodithietic acid producing bacterium isolated from a German harbor.</title>
        <authorList>
            <person name="Freese H.M."/>
            <person name="Bunk B."/>
            <person name="Breider S."/>
            <person name="Brinkhoff T."/>
        </authorList>
    </citation>
    <scope>NUCLEOTIDE SEQUENCE [LARGE SCALE GENOMIC DNA]</scope>
    <source>
        <strain evidence="11">P97</strain>
        <plasmid evidence="11">pp97_e</plasmid>
    </source>
</reference>
<evidence type="ECO:0000256" key="3">
    <source>
        <dbReference type="ARBA" id="ARBA00022576"/>
    </source>
</evidence>
<protein>
    <recommendedName>
        <fullName evidence="7">Aminotransferase</fullName>
        <ecNumber evidence="7">2.6.1.-</ecNumber>
    </recommendedName>
</protein>
<dbReference type="AlphaFoldDB" id="A0A1L3IBI3"/>
<comment type="similarity">
    <text evidence="2 7">Belongs to the class-I pyridoxal-phosphate-dependent aminotransferase family.</text>
</comment>
<dbReference type="Pfam" id="PF00155">
    <property type="entry name" value="Aminotran_1_2"/>
    <property type="match status" value="1"/>
</dbReference>
<dbReference type="GO" id="GO:0030170">
    <property type="term" value="F:pyridoxal phosphate binding"/>
    <property type="evidence" value="ECO:0007669"/>
    <property type="project" value="InterPro"/>
</dbReference>
<evidence type="ECO:0000313" key="10">
    <source>
        <dbReference type="EMBL" id="APG49413.1"/>
    </source>
</evidence>
<dbReference type="Proteomes" id="UP000183859">
    <property type="component" value="Plasmid pP97_e"/>
</dbReference>
<dbReference type="CDD" id="cd00609">
    <property type="entry name" value="AAT_like"/>
    <property type="match status" value="1"/>
</dbReference>
<accession>A0A1L3IBI3</accession>
<dbReference type="EMBL" id="CP016369">
    <property type="protein sequence ID" value="APG49413.1"/>
    <property type="molecule type" value="Genomic_DNA"/>
</dbReference>
<evidence type="ECO:0000256" key="6">
    <source>
        <dbReference type="ARBA" id="ARBA00049185"/>
    </source>
</evidence>
<feature type="region of interest" description="Disordered" evidence="8">
    <location>
        <begin position="408"/>
        <end position="430"/>
    </location>
</feature>
<dbReference type="InterPro" id="IPR004839">
    <property type="entry name" value="Aminotransferase_I/II_large"/>
</dbReference>
<dbReference type="Gene3D" id="3.40.640.10">
    <property type="entry name" value="Type I PLP-dependent aspartate aminotransferase-like (Major domain)"/>
    <property type="match status" value="1"/>
</dbReference>
<dbReference type="InterPro" id="IPR015421">
    <property type="entry name" value="PyrdxlP-dep_Trfase_major"/>
</dbReference>
<dbReference type="SUPFAM" id="SSF53383">
    <property type="entry name" value="PLP-dependent transferases"/>
    <property type="match status" value="1"/>
</dbReference>
<dbReference type="PANTHER" id="PTHR46383:SF1">
    <property type="entry name" value="ASPARTATE AMINOTRANSFERASE"/>
    <property type="match status" value="1"/>
</dbReference>
<evidence type="ECO:0000256" key="4">
    <source>
        <dbReference type="ARBA" id="ARBA00022679"/>
    </source>
</evidence>
<feature type="domain" description="Aminotransferase class I/classII large" evidence="9">
    <location>
        <begin position="40"/>
        <end position="398"/>
    </location>
</feature>
<dbReference type="GO" id="GO:0006520">
    <property type="term" value="P:amino acid metabolic process"/>
    <property type="evidence" value="ECO:0007669"/>
    <property type="project" value="InterPro"/>
</dbReference>
<proteinExistence type="inferred from homology"/>
<comment type="catalytic activity">
    <reaction evidence="6">
        <text>L-aspartate + 2-oxoglutarate = oxaloacetate + L-glutamate</text>
        <dbReference type="Rhea" id="RHEA:21824"/>
        <dbReference type="ChEBI" id="CHEBI:16452"/>
        <dbReference type="ChEBI" id="CHEBI:16810"/>
        <dbReference type="ChEBI" id="CHEBI:29985"/>
        <dbReference type="ChEBI" id="CHEBI:29991"/>
        <dbReference type="EC" id="2.6.1.1"/>
    </reaction>
</comment>
<evidence type="ECO:0000256" key="5">
    <source>
        <dbReference type="ARBA" id="ARBA00022898"/>
    </source>
</evidence>
<gene>
    <name evidence="10" type="primary">aatA_2</name>
    <name evidence="10" type="ORF">PhaeoP97_04063</name>
</gene>
<keyword evidence="5" id="KW-0663">Pyridoxal phosphate</keyword>
<evidence type="ECO:0000256" key="2">
    <source>
        <dbReference type="ARBA" id="ARBA00007441"/>
    </source>
</evidence>
<keyword evidence="11" id="KW-1185">Reference proteome</keyword>
<dbReference type="InterPro" id="IPR015422">
    <property type="entry name" value="PyrdxlP-dep_Trfase_small"/>
</dbReference>
<dbReference type="PANTHER" id="PTHR46383">
    <property type="entry name" value="ASPARTATE AMINOTRANSFERASE"/>
    <property type="match status" value="1"/>
</dbReference>
<name>A0A1L3IBI3_9RHOB</name>
<dbReference type="InterPro" id="IPR004838">
    <property type="entry name" value="NHTrfase_class1_PyrdxlP-BS"/>
</dbReference>
<evidence type="ECO:0000313" key="11">
    <source>
        <dbReference type="Proteomes" id="UP000183859"/>
    </source>
</evidence>
<organism evidence="10 11">
    <name type="scientific">Phaeobacter porticola</name>
    <dbReference type="NCBI Taxonomy" id="1844006"/>
    <lineage>
        <taxon>Bacteria</taxon>
        <taxon>Pseudomonadati</taxon>
        <taxon>Pseudomonadota</taxon>
        <taxon>Alphaproteobacteria</taxon>
        <taxon>Rhodobacterales</taxon>
        <taxon>Roseobacteraceae</taxon>
        <taxon>Phaeobacter</taxon>
    </lineage>
</organism>
<evidence type="ECO:0000259" key="9">
    <source>
        <dbReference type="Pfam" id="PF00155"/>
    </source>
</evidence>
<dbReference type="InterPro" id="IPR050596">
    <property type="entry name" value="AspAT/PAT-like"/>
</dbReference>
<dbReference type="EC" id="2.6.1.-" evidence="7"/>
<dbReference type="PROSITE" id="PS00105">
    <property type="entry name" value="AA_TRANSFER_CLASS_1"/>
    <property type="match status" value="1"/>
</dbReference>
<geneLocation type="plasmid" evidence="11">
    <name>pp97_e</name>
</geneLocation>
<dbReference type="KEGG" id="php:PhaeoP97_04063"/>
<keyword evidence="3 7" id="KW-0032">Aminotransferase</keyword>
<sequence length="430" mass="46672">MFPSAWLREGVMPDLATAHRNTPFCPILELAGRIQSRDKPVVDFSIGVPNFTPPQRVYDAAIAAIHADQCRYGPSRGEAGLIAAYLHYLAQLGQDHFGPVNIAVGQGGKHLLYSLFQVLFEPGDTVVIPAPCWPTYFDIARLSGVAVRTPYCGLHQGYKLDPATLEAALRGRVVALVLNNPSNPTGALYSQAELAALADVLRRHDVWIISDDVYQRFVYTDEPCPHLLDVAPDLASRIIKVDSISKLYGMPGWRAGLLAAPPEVAEAVTVLNSNSISNMPPMVAAAAAAALGGDQGFSQQMTHGYQARRDILLTAFDSAPQIRCARPGGAFYLFPDISRVFGSMHGKQMISTDEDLCNLLLEDYGVAAVPGRHFGAPDNIRLSYAIDADQVKTGARQILRCLAELEEKPRTTRQTQPGSEARVPVMEVVS</sequence>
<comment type="cofactor">
    <cofactor evidence="1 7">
        <name>pyridoxal 5'-phosphate</name>
        <dbReference type="ChEBI" id="CHEBI:597326"/>
    </cofactor>
</comment>
<evidence type="ECO:0000256" key="7">
    <source>
        <dbReference type="RuleBase" id="RU000481"/>
    </source>
</evidence>
<dbReference type="PRINTS" id="PR00753">
    <property type="entry name" value="ACCSYNTHASE"/>
</dbReference>
<dbReference type="Gene3D" id="3.90.1150.10">
    <property type="entry name" value="Aspartate Aminotransferase, domain 1"/>
    <property type="match status" value="1"/>
</dbReference>
<dbReference type="GO" id="GO:0004069">
    <property type="term" value="F:L-aspartate:2-oxoglutarate aminotransferase activity"/>
    <property type="evidence" value="ECO:0007669"/>
    <property type="project" value="UniProtKB-EC"/>
</dbReference>
<evidence type="ECO:0000256" key="8">
    <source>
        <dbReference type="SAM" id="MobiDB-lite"/>
    </source>
</evidence>
<keyword evidence="4 7" id="KW-0808">Transferase</keyword>